<proteinExistence type="predicted"/>
<dbReference type="AlphaFoldDB" id="A0A1H7G543"/>
<evidence type="ECO:0000256" key="1">
    <source>
        <dbReference type="SAM" id="MobiDB-lite"/>
    </source>
</evidence>
<organism evidence="2 3">
    <name type="scientific">Nonomuraea pusilla</name>
    <dbReference type="NCBI Taxonomy" id="46177"/>
    <lineage>
        <taxon>Bacteria</taxon>
        <taxon>Bacillati</taxon>
        <taxon>Actinomycetota</taxon>
        <taxon>Actinomycetes</taxon>
        <taxon>Streptosporangiales</taxon>
        <taxon>Streptosporangiaceae</taxon>
        <taxon>Nonomuraea</taxon>
    </lineage>
</organism>
<sequence length="119" mass="12681">MQALNAALRPAFQQPAEASVLPRRSALLALLVSSDAGQTWRLSGTLDLPTDRYDAVARLFLMTAMSTSANEGVTQVVWQAQVWAVDEGEAPAADTPPVVSLRSDGQLPQMGLSHQLPSP</sequence>
<dbReference type="RefSeq" id="WP_091097639.1">
    <property type="nucleotide sequence ID" value="NZ_FOBF01000001.1"/>
</dbReference>
<reference evidence="2 3" key="1">
    <citation type="submission" date="2016-10" db="EMBL/GenBank/DDBJ databases">
        <authorList>
            <person name="de Groot N.N."/>
        </authorList>
    </citation>
    <scope>NUCLEOTIDE SEQUENCE [LARGE SCALE GENOMIC DNA]</scope>
    <source>
        <strain evidence="2 3">DSM 43357</strain>
    </source>
</reference>
<evidence type="ECO:0000313" key="3">
    <source>
        <dbReference type="Proteomes" id="UP000198953"/>
    </source>
</evidence>
<evidence type="ECO:0000313" key="2">
    <source>
        <dbReference type="EMBL" id="SEK31580.1"/>
    </source>
</evidence>
<keyword evidence="3" id="KW-1185">Reference proteome</keyword>
<protein>
    <submittedName>
        <fullName evidence="2">Uncharacterized protein</fullName>
    </submittedName>
</protein>
<accession>A0A1H7G543</accession>
<feature type="region of interest" description="Disordered" evidence="1">
    <location>
        <begin position="89"/>
        <end position="119"/>
    </location>
</feature>
<dbReference type="OrthoDB" id="9852118at2"/>
<gene>
    <name evidence="2" type="ORF">SAMN05660976_00244</name>
</gene>
<dbReference type="Proteomes" id="UP000198953">
    <property type="component" value="Unassembled WGS sequence"/>
</dbReference>
<dbReference type="STRING" id="46177.SAMN05660976_00244"/>
<name>A0A1H7G543_9ACTN</name>
<dbReference type="EMBL" id="FOBF01000001">
    <property type="protein sequence ID" value="SEK31580.1"/>
    <property type="molecule type" value="Genomic_DNA"/>
</dbReference>